<feature type="transmembrane region" description="Helical" evidence="10">
    <location>
        <begin position="324"/>
        <end position="347"/>
    </location>
</feature>
<comment type="subunit">
    <text evidence="9">Component of the translation initiation factor 2B (eIF2B) complex which is a heterodecamer of two sets of five different subunits: alpha, beta, gamma, delta and epsilon. Subunits alpha, beta and delta comprise a regulatory subcomplex and subunits epsilon and gamma comprise a catalytic subcomplex. Within the complex, the hexameric regulatory complex resides at the center, with the two heterodimeric catalytic subcomplexes bound on opposite sides.</text>
</comment>
<dbReference type="PANTHER" id="PTHR45989:SF1">
    <property type="entry name" value="TRANSLATION INITIATION FACTOR EIF-2B SUBUNIT GAMMA"/>
    <property type="match status" value="1"/>
</dbReference>
<dbReference type="InterPro" id="IPR029044">
    <property type="entry name" value="Nucleotide-diphossugar_trans"/>
</dbReference>
<dbReference type="InterPro" id="IPR005835">
    <property type="entry name" value="NTP_transferase_dom"/>
</dbReference>
<comment type="similarity">
    <text evidence="2">Belongs to the eIF-2B gamma/epsilon subunits family.</text>
</comment>
<dbReference type="RefSeq" id="WP_188842828.1">
    <property type="nucleotide sequence ID" value="NZ_BMOT01000010.1"/>
</dbReference>
<keyword evidence="3" id="KW-0963">Cytoplasm</keyword>
<keyword evidence="13" id="KW-1185">Reference proteome</keyword>
<dbReference type="Gene3D" id="3.90.550.10">
    <property type="entry name" value="Spore Coat Polysaccharide Biosynthesis Protein SpsA, Chain A"/>
    <property type="match status" value="1"/>
</dbReference>
<dbReference type="Gene3D" id="2.160.10.10">
    <property type="entry name" value="Hexapeptide repeat proteins"/>
    <property type="match status" value="1"/>
</dbReference>
<evidence type="ECO:0000256" key="8">
    <source>
        <dbReference type="ARBA" id="ARBA00045373"/>
    </source>
</evidence>
<keyword evidence="10" id="KW-0812">Transmembrane</keyword>
<evidence type="ECO:0000256" key="5">
    <source>
        <dbReference type="ARBA" id="ARBA00022917"/>
    </source>
</evidence>
<accession>A0ABT0L3Z6</accession>
<organism evidence="12 13">
    <name type="scientific">Shewanella aestuarii</name>
    <dbReference type="NCBI Taxonomy" id="1028752"/>
    <lineage>
        <taxon>Bacteria</taxon>
        <taxon>Pseudomonadati</taxon>
        <taxon>Pseudomonadota</taxon>
        <taxon>Gammaproteobacteria</taxon>
        <taxon>Alteromonadales</taxon>
        <taxon>Shewanellaceae</taxon>
        <taxon>Shewanella</taxon>
    </lineage>
</organism>
<evidence type="ECO:0000256" key="7">
    <source>
        <dbReference type="ARBA" id="ARBA00044229"/>
    </source>
</evidence>
<evidence type="ECO:0000256" key="3">
    <source>
        <dbReference type="ARBA" id="ARBA00022490"/>
    </source>
</evidence>
<dbReference type="EMBL" id="JAKILK010000007">
    <property type="protein sequence ID" value="MCL1118147.1"/>
    <property type="molecule type" value="Genomic_DNA"/>
</dbReference>
<evidence type="ECO:0000256" key="1">
    <source>
        <dbReference type="ARBA" id="ARBA00004514"/>
    </source>
</evidence>
<dbReference type="Pfam" id="PF00483">
    <property type="entry name" value="NTP_transferase"/>
    <property type="match status" value="1"/>
</dbReference>
<evidence type="ECO:0000256" key="4">
    <source>
        <dbReference type="ARBA" id="ARBA00022540"/>
    </source>
</evidence>
<keyword evidence="10" id="KW-1133">Transmembrane helix</keyword>
<evidence type="ECO:0000313" key="12">
    <source>
        <dbReference type="EMBL" id="MCL1118147.1"/>
    </source>
</evidence>
<dbReference type="InterPro" id="IPR051960">
    <property type="entry name" value="eIF2B_gamma"/>
</dbReference>
<gene>
    <name evidence="12" type="ORF">L2689_12970</name>
</gene>
<dbReference type="SUPFAM" id="SSF53448">
    <property type="entry name" value="Nucleotide-diphospho-sugar transferases"/>
    <property type="match status" value="1"/>
</dbReference>
<evidence type="ECO:0000256" key="6">
    <source>
        <dbReference type="ARBA" id="ARBA00044196"/>
    </source>
</evidence>
<keyword evidence="4" id="KW-0396">Initiation factor</keyword>
<keyword evidence="5" id="KW-0648">Protein biosynthesis</keyword>
<dbReference type="Proteomes" id="UP001203212">
    <property type="component" value="Unassembled WGS sequence"/>
</dbReference>
<evidence type="ECO:0000256" key="9">
    <source>
        <dbReference type="ARBA" id="ARBA00046432"/>
    </source>
</evidence>
<protein>
    <recommendedName>
        <fullName evidence="6">Translation initiation factor eIF2B subunit gamma</fullName>
    </recommendedName>
    <alternativeName>
        <fullName evidence="7">eIF2B GDP-GTP exchange factor subunit gamma</fullName>
    </alternativeName>
</protein>
<feature type="domain" description="Nucleotidyl transferase" evidence="11">
    <location>
        <begin position="3"/>
        <end position="125"/>
    </location>
</feature>
<comment type="function">
    <text evidence="8">Acts as a component of the translation initiation factor 2B (eIF2B) complex, which catalyzes the exchange of GDP for GTP on the eukaryotic initiation factor 2 (eIF2) complex gamma subunit. Its guanine nucleotide exchange factor activity is repressed when bound to eIF2 complex phosphorylated on the alpha subunit, thereby limiting the amount of methionyl-initiator methionine tRNA available to the ribosome and consequently global translation is repressed.</text>
</comment>
<sequence length="449" mass="50426">MQAIIFANRSATELAPLNRQYCAALLPVANKALIEYTLEDLSCAGITHAKIVIANKASEIEAHIRSGAKWNLTVDYFLSKPEEDVDTVLQRMQLDINQPQLIVRGDIIRSPCIAEFIEFASQFPQTFVSASMEDKNPGLIMLPAGKSYCQNLNWPLASSKIERKIPIYQVLHGKTFYLDTLESYVFANRYISNRAEEFSLKGRRIINDINTLDVLIEPNSKTPTFFKQNLRGMIGSNCFVDKQVTCSGSIIIGQHCYIENSELSNSIILPNTFIGKNLSLVNKIVSQDYIIDITKSTWVQVQDQNLVSATVAKTMTKTSLSTQITAMLLLLVCLPLVLLSLIAAFILQPKHPIKRFNAYSNQQSNIELYEIAINAPLLAKLPQLWNVIKGELLLFGASSTHNQHAQYGVFGPVQLLLDKDAPEEEVELVEMEFQLLSQLGYVKRLWQLI</sequence>
<comment type="caution">
    <text evidence="12">The sequence shown here is derived from an EMBL/GenBank/DDBJ whole genome shotgun (WGS) entry which is preliminary data.</text>
</comment>
<dbReference type="PANTHER" id="PTHR45989">
    <property type="entry name" value="TRANSLATION INITIATION FACTOR EIF-2B SUBUNIT GAMMA"/>
    <property type="match status" value="1"/>
</dbReference>
<evidence type="ECO:0000256" key="10">
    <source>
        <dbReference type="SAM" id="Phobius"/>
    </source>
</evidence>
<keyword evidence="10" id="KW-0472">Membrane</keyword>
<comment type="subcellular location">
    <subcellularLocation>
        <location evidence="1">Cytoplasm</location>
        <location evidence="1">Cytosol</location>
    </subcellularLocation>
</comment>
<evidence type="ECO:0000313" key="13">
    <source>
        <dbReference type="Proteomes" id="UP001203212"/>
    </source>
</evidence>
<name>A0ABT0L3Z6_9GAMM</name>
<proteinExistence type="inferred from homology"/>
<evidence type="ECO:0000259" key="11">
    <source>
        <dbReference type="Pfam" id="PF00483"/>
    </source>
</evidence>
<reference evidence="12 13" key="1">
    <citation type="submission" date="2022-01" db="EMBL/GenBank/DDBJ databases">
        <title>Whole genome-based taxonomy of the Shewanellaceae.</title>
        <authorList>
            <person name="Martin-Rodriguez A.J."/>
        </authorList>
    </citation>
    <scope>NUCLEOTIDE SEQUENCE [LARGE SCALE GENOMIC DNA]</scope>
    <source>
        <strain evidence="12 13">JCM 17801</strain>
    </source>
</reference>
<evidence type="ECO:0000256" key="2">
    <source>
        <dbReference type="ARBA" id="ARBA00007878"/>
    </source>
</evidence>